<gene>
    <name evidence="1" type="ORF">C8Q69DRAFT_502808</name>
</gene>
<accession>A0A443I5G0</accession>
<name>A0A443I5G0_BYSSP</name>
<evidence type="ECO:0000313" key="2">
    <source>
        <dbReference type="Proteomes" id="UP000283841"/>
    </source>
</evidence>
<comment type="caution">
    <text evidence="1">The sequence shown here is derived from an EMBL/GenBank/DDBJ whole genome shotgun (WGS) entry which is preliminary data.</text>
</comment>
<keyword evidence="2" id="KW-1185">Reference proteome</keyword>
<sequence length="285" mass="32106">MPQDPTLSISPSSQIALIEEYPPAEYKGTNALKRAVAAKKQKLDKGSQDQYLSFHHITSDKFARIEERRVDLGRGAAFSYFGDIETLIIKLPTRAHEKAHATLGQRMQAQVFQMGVGWDEFVAINATAIRGRNNSKKEGDSAWQNEKLRPSKADWPNIVIEAGLSGSLARLRSDARWWIENSAGDVLIVLVIWIQPTSKRAKIEKWIPNVQLTRRSPRLGSPTVSPIKVADIKIDQSSASMCHGAPLRLEFDRVFGRPPRNAPEQDIIFTRNELEDWARLLWIAC</sequence>
<dbReference type="GeneID" id="39601708"/>
<dbReference type="Proteomes" id="UP000283841">
    <property type="component" value="Unassembled WGS sequence"/>
</dbReference>
<dbReference type="AlphaFoldDB" id="A0A443I5G0"/>
<reference evidence="1 2" key="1">
    <citation type="journal article" date="2018" name="Front. Microbiol.">
        <title>Genomic and genetic insights into a cosmopolitan fungus, Paecilomyces variotii (Eurotiales).</title>
        <authorList>
            <person name="Urquhart A.S."/>
            <person name="Mondo S.J."/>
            <person name="Makela M.R."/>
            <person name="Hane J.K."/>
            <person name="Wiebenga A."/>
            <person name="He G."/>
            <person name="Mihaltcheva S."/>
            <person name="Pangilinan J."/>
            <person name="Lipzen A."/>
            <person name="Barry K."/>
            <person name="de Vries R.P."/>
            <person name="Grigoriev I.V."/>
            <person name="Idnurm A."/>
        </authorList>
    </citation>
    <scope>NUCLEOTIDE SEQUENCE [LARGE SCALE GENOMIC DNA]</scope>
    <source>
        <strain evidence="1 2">CBS 101075</strain>
    </source>
</reference>
<dbReference type="EMBL" id="RCNU01000001">
    <property type="protein sequence ID" value="RWQ99271.1"/>
    <property type="molecule type" value="Genomic_DNA"/>
</dbReference>
<evidence type="ECO:0000313" key="1">
    <source>
        <dbReference type="EMBL" id="RWQ99271.1"/>
    </source>
</evidence>
<proteinExistence type="predicted"/>
<dbReference type="VEuPathDB" id="FungiDB:C8Q69DRAFT_502808"/>
<dbReference type="RefSeq" id="XP_028488916.1">
    <property type="nucleotide sequence ID" value="XM_028632431.1"/>
</dbReference>
<organism evidence="1 2">
    <name type="scientific">Byssochlamys spectabilis</name>
    <name type="common">Paecilomyces variotii</name>
    <dbReference type="NCBI Taxonomy" id="264951"/>
    <lineage>
        <taxon>Eukaryota</taxon>
        <taxon>Fungi</taxon>
        <taxon>Dikarya</taxon>
        <taxon>Ascomycota</taxon>
        <taxon>Pezizomycotina</taxon>
        <taxon>Eurotiomycetes</taxon>
        <taxon>Eurotiomycetidae</taxon>
        <taxon>Eurotiales</taxon>
        <taxon>Thermoascaceae</taxon>
        <taxon>Paecilomyces</taxon>
    </lineage>
</organism>
<protein>
    <submittedName>
        <fullName evidence="1">Uncharacterized protein</fullName>
    </submittedName>
</protein>